<keyword evidence="7" id="KW-1185">Reference proteome</keyword>
<keyword evidence="3" id="KW-0238">DNA-binding</keyword>
<organism evidence="6 7">
    <name type="scientific">Sulfobacillus thermotolerans</name>
    <dbReference type="NCBI Taxonomy" id="338644"/>
    <lineage>
        <taxon>Bacteria</taxon>
        <taxon>Bacillati</taxon>
        <taxon>Bacillota</taxon>
        <taxon>Clostridia</taxon>
        <taxon>Eubacteriales</taxon>
        <taxon>Clostridiales Family XVII. Incertae Sedis</taxon>
        <taxon>Sulfobacillus</taxon>
    </lineage>
</organism>
<dbReference type="Pfam" id="PF00126">
    <property type="entry name" value="HTH_1"/>
    <property type="match status" value="1"/>
</dbReference>
<dbReference type="InterPro" id="IPR036388">
    <property type="entry name" value="WH-like_DNA-bd_sf"/>
</dbReference>
<dbReference type="EMBL" id="CP019454">
    <property type="protein sequence ID" value="AUW95149.1"/>
    <property type="molecule type" value="Genomic_DNA"/>
</dbReference>
<dbReference type="SUPFAM" id="SSF53850">
    <property type="entry name" value="Periplasmic binding protein-like II"/>
    <property type="match status" value="1"/>
</dbReference>
<dbReference type="SUPFAM" id="SSF46785">
    <property type="entry name" value="Winged helix' DNA-binding domain"/>
    <property type="match status" value="1"/>
</dbReference>
<dbReference type="Gene3D" id="1.10.10.10">
    <property type="entry name" value="Winged helix-like DNA-binding domain superfamily/Winged helix DNA-binding domain"/>
    <property type="match status" value="1"/>
</dbReference>
<evidence type="ECO:0000259" key="5">
    <source>
        <dbReference type="PROSITE" id="PS50931"/>
    </source>
</evidence>
<dbReference type="Pfam" id="PF03466">
    <property type="entry name" value="LysR_substrate"/>
    <property type="match status" value="1"/>
</dbReference>
<evidence type="ECO:0000256" key="1">
    <source>
        <dbReference type="ARBA" id="ARBA00009437"/>
    </source>
</evidence>
<keyword evidence="4" id="KW-0804">Transcription</keyword>
<proteinExistence type="inferred from homology"/>
<evidence type="ECO:0000256" key="3">
    <source>
        <dbReference type="ARBA" id="ARBA00023125"/>
    </source>
</evidence>
<feature type="domain" description="HTH lysR-type" evidence="5">
    <location>
        <begin position="1"/>
        <end position="58"/>
    </location>
</feature>
<dbReference type="Gene3D" id="3.40.190.290">
    <property type="match status" value="1"/>
</dbReference>
<dbReference type="PROSITE" id="PS50931">
    <property type="entry name" value="HTH_LYSR"/>
    <property type="match status" value="1"/>
</dbReference>
<comment type="similarity">
    <text evidence="1">Belongs to the LysR transcriptional regulatory family.</text>
</comment>
<dbReference type="PRINTS" id="PR00039">
    <property type="entry name" value="HTHLYSR"/>
</dbReference>
<dbReference type="CDD" id="cd08420">
    <property type="entry name" value="PBP2_CysL_like"/>
    <property type="match status" value="1"/>
</dbReference>
<protein>
    <submittedName>
        <fullName evidence="6">LysR family transcriptional regulator</fullName>
    </submittedName>
</protein>
<keyword evidence="2" id="KW-0805">Transcription regulation</keyword>
<dbReference type="PANTHER" id="PTHR30126">
    <property type="entry name" value="HTH-TYPE TRANSCRIPTIONAL REGULATOR"/>
    <property type="match status" value="1"/>
</dbReference>
<evidence type="ECO:0000256" key="4">
    <source>
        <dbReference type="ARBA" id="ARBA00023163"/>
    </source>
</evidence>
<reference evidence="6 7" key="1">
    <citation type="journal article" date="2019" name="Sci. Rep.">
        <title>Sulfobacillus thermotolerans: new insights into resistance and metabolic capacities of acidophilic chemolithotrophs.</title>
        <authorList>
            <person name="Panyushkina A.E."/>
            <person name="Babenko V.V."/>
            <person name="Nikitina A.S."/>
            <person name="Selezneva O.V."/>
            <person name="Tsaplina I.A."/>
            <person name="Letarova M.A."/>
            <person name="Kostryukova E.S."/>
            <person name="Letarov A.V."/>
        </authorList>
    </citation>
    <scope>NUCLEOTIDE SEQUENCE [LARGE SCALE GENOMIC DNA]</scope>
    <source>
        <strain evidence="6 7">Kr1</strain>
    </source>
</reference>
<dbReference type="InterPro" id="IPR036390">
    <property type="entry name" value="WH_DNA-bd_sf"/>
</dbReference>
<gene>
    <name evidence="6" type="ORF">BXT84_15285</name>
</gene>
<dbReference type="InterPro" id="IPR005119">
    <property type="entry name" value="LysR_subst-bd"/>
</dbReference>
<accession>A0ABM6RV87</accession>
<evidence type="ECO:0000313" key="7">
    <source>
        <dbReference type="Proteomes" id="UP000325292"/>
    </source>
</evidence>
<dbReference type="Proteomes" id="UP000325292">
    <property type="component" value="Chromosome"/>
</dbReference>
<evidence type="ECO:0000313" key="6">
    <source>
        <dbReference type="EMBL" id="AUW95149.1"/>
    </source>
</evidence>
<dbReference type="PANTHER" id="PTHR30126:SF39">
    <property type="entry name" value="HTH-TYPE TRANSCRIPTIONAL REGULATOR CYSL"/>
    <property type="match status" value="1"/>
</dbReference>
<sequence length="298" mass="33492">MNEQVWTTFKMVAEVGSISQAARALNLSQSAVSQQIQMLEQSYATHLFVRTSQGVHLTEMGEVLYRYVTALLRLIHESQDAVQELTDNRPQVLAIGASLTIAEYLLPGILAEYCRDMLNARWSVTMANSRTVFEQVLNHTLDIGLIEAPMVDAQVVVRPFFDDQPVVMVARTHPWAERQEVTLEEFMEEPLILREPGSGTRMALENALGYEGIDLKQLNIRLVLGTTHAIKQMMLKGLGVSVLSPLTIEPRERDLFASVQVAGLSLYRTFSLVYHRDAMTRIGERFVQTVMRVPASMA</sequence>
<evidence type="ECO:0000256" key="2">
    <source>
        <dbReference type="ARBA" id="ARBA00023015"/>
    </source>
</evidence>
<name>A0ABM6RV87_9FIRM</name>
<dbReference type="InterPro" id="IPR000847">
    <property type="entry name" value="LysR_HTH_N"/>
</dbReference>